<dbReference type="PRINTS" id="PR00039">
    <property type="entry name" value="HTHLYSR"/>
</dbReference>
<reference evidence="7" key="1">
    <citation type="submission" date="2021-01" db="EMBL/GenBank/DDBJ databases">
        <title>Whole genome shotgun sequence of Demequina activiva NBRC 110675.</title>
        <authorList>
            <person name="Komaki H."/>
            <person name="Tamura T."/>
        </authorList>
    </citation>
    <scope>NUCLEOTIDE SEQUENCE</scope>
    <source>
        <strain evidence="7">NBRC 110675</strain>
    </source>
</reference>
<dbReference type="RefSeq" id="WP_203655450.1">
    <property type="nucleotide sequence ID" value="NZ_BONR01000003.1"/>
</dbReference>
<protein>
    <submittedName>
        <fullName evidence="7">Transcriptional regulator ArgP</fullName>
    </submittedName>
</protein>
<dbReference type="InterPro" id="IPR050176">
    <property type="entry name" value="LTTR"/>
</dbReference>
<organism evidence="7 8">
    <name type="scientific">Demequina activiva</name>
    <dbReference type="NCBI Taxonomy" id="1582364"/>
    <lineage>
        <taxon>Bacteria</taxon>
        <taxon>Bacillati</taxon>
        <taxon>Actinomycetota</taxon>
        <taxon>Actinomycetes</taxon>
        <taxon>Micrococcales</taxon>
        <taxon>Demequinaceae</taxon>
        <taxon>Demequina</taxon>
    </lineage>
</organism>
<sequence length="295" mass="31320">MQVPDDLARTLAVVVDAGSLDAASRHLHLTQSAVSQRIAALERAVGQVLLVRSRPVRATPAGSAVIRYARQLEHLHDDLASALGADAEHTPRVRLAVNADSLSTWLLAPLARVCERHGIAVALHREDEARTADLLVDGSVLAAITTRGAAVPGCTVTPLGTMSYRAAASRTYADRWLPHGPTAASLARAPVVDFDGDDNLQSRWLSEHAPGATPPRHQVPSSTEFREAIHLGMGWGMLFAADVHGSDLVDLGGPTLDVPLFWQQWRLSSTALTHVAEAVIAAARGALGDAQEQVS</sequence>
<keyword evidence="2" id="KW-0805">Transcription regulation</keyword>
<comment type="caution">
    <text evidence="7">The sequence shown here is derived from an EMBL/GenBank/DDBJ whole genome shotgun (WGS) entry which is preliminary data.</text>
</comment>
<dbReference type="PANTHER" id="PTHR30579">
    <property type="entry name" value="TRANSCRIPTIONAL REGULATOR"/>
    <property type="match status" value="1"/>
</dbReference>
<dbReference type="InterPro" id="IPR017685">
    <property type="entry name" value="ArgP"/>
</dbReference>
<dbReference type="GO" id="GO:0003700">
    <property type="term" value="F:DNA-binding transcription factor activity"/>
    <property type="evidence" value="ECO:0007669"/>
    <property type="project" value="InterPro"/>
</dbReference>
<accession>A0A919Q5S5</accession>
<dbReference type="EMBL" id="BONR01000003">
    <property type="protein sequence ID" value="GIG54783.1"/>
    <property type="molecule type" value="Genomic_DNA"/>
</dbReference>
<dbReference type="SUPFAM" id="SSF53850">
    <property type="entry name" value="Periplasmic binding protein-like II"/>
    <property type="match status" value="1"/>
</dbReference>
<evidence type="ECO:0000313" key="8">
    <source>
        <dbReference type="Proteomes" id="UP000652354"/>
    </source>
</evidence>
<dbReference type="PROSITE" id="PS50931">
    <property type="entry name" value="HTH_LYSR"/>
    <property type="match status" value="1"/>
</dbReference>
<dbReference type="InterPro" id="IPR036390">
    <property type="entry name" value="WH_DNA-bd_sf"/>
</dbReference>
<dbReference type="PANTHER" id="PTHR30579:SF2">
    <property type="entry name" value="HTH-TYPE TRANSCRIPTIONAL REGULATOR ARGP"/>
    <property type="match status" value="1"/>
</dbReference>
<dbReference type="NCBIfam" id="NF002964">
    <property type="entry name" value="PRK03635.1"/>
    <property type="match status" value="1"/>
</dbReference>
<dbReference type="AlphaFoldDB" id="A0A919Q5S5"/>
<evidence type="ECO:0000256" key="5">
    <source>
        <dbReference type="ARBA" id="ARBA00023163"/>
    </source>
</evidence>
<dbReference type="Proteomes" id="UP000652354">
    <property type="component" value="Unassembled WGS sequence"/>
</dbReference>
<dbReference type="NCBIfam" id="TIGR03298">
    <property type="entry name" value="argP"/>
    <property type="match status" value="1"/>
</dbReference>
<proteinExistence type="inferred from homology"/>
<evidence type="ECO:0000259" key="6">
    <source>
        <dbReference type="PROSITE" id="PS50931"/>
    </source>
</evidence>
<dbReference type="Gene3D" id="3.40.190.290">
    <property type="match status" value="1"/>
</dbReference>
<dbReference type="GO" id="GO:0003677">
    <property type="term" value="F:DNA binding"/>
    <property type="evidence" value="ECO:0007669"/>
    <property type="project" value="UniProtKB-KW"/>
</dbReference>
<evidence type="ECO:0000256" key="3">
    <source>
        <dbReference type="ARBA" id="ARBA00023125"/>
    </source>
</evidence>
<keyword evidence="5" id="KW-0804">Transcription</keyword>
<evidence type="ECO:0000256" key="2">
    <source>
        <dbReference type="ARBA" id="ARBA00023015"/>
    </source>
</evidence>
<name>A0A919Q5S5_9MICO</name>
<evidence type="ECO:0000256" key="4">
    <source>
        <dbReference type="ARBA" id="ARBA00023159"/>
    </source>
</evidence>
<feature type="domain" description="HTH lysR-type" evidence="6">
    <location>
        <begin position="9"/>
        <end position="59"/>
    </location>
</feature>
<dbReference type="SUPFAM" id="SSF46785">
    <property type="entry name" value="Winged helix' DNA-binding domain"/>
    <property type="match status" value="1"/>
</dbReference>
<dbReference type="Gene3D" id="1.10.10.10">
    <property type="entry name" value="Winged helix-like DNA-binding domain superfamily/Winged helix DNA-binding domain"/>
    <property type="match status" value="1"/>
</dbReference>
<dbReference type="InterPro" id="IPR000847">
    <property type="entry name" value="LysR_HTH_N"/>
</dbReference>
<dbReference type="InterPro" id="IPR036388">
    <property type="entry name" value="WH-like_DNA-bd_sf"/>
</dbReference>
<keyword evidence="4" id="KW-0010">Activator</keyword>
<dbReference type="Pfam" id="PF03466">
    <property type="entry name" value="LysR_substrate"/>
    <property type="match status" value="1"/>
</dbReference>
<evidence type="ECO:0000256" key="1">
    <source>
        <dbReference type="ARBA" id="ARBA00009437"/>
    </source>
</evidence>
<keyword evidence="8" id="KW-1185">Reference proteome</keyword>
<dbReference type="InterPro" id="IPR005119">
    <property type="entry name" value="LysR_subst-bd"/>
</dbReference>
<dbReference type="Pfam" id="PF00126">
    <property type="entry name" value="HTH_1"/>
    <property type="match status" value="1"/>
</dbReference>
<keyword evidence="3" id="KW-0238">DNA-binding</keyword>
<evidence type="ECO:0000313" key="7">
    <source>
        <dbReference type="EMBL" id="GIG54783.1"/>
    </source>
</evidence>
<gene>
    <name evidence="7" type="primary">iciA</name>
    <name evidence="7" type="ORF">Dac01nite_15350</name>
</gene>
<comment type="similarity">
    <text evidence="1">Belongs to the LysR transcriptional regulatory family.</text>
</comment>